<keyword evidence="2" id="KW-1185">Reference proteome</keyword>
<gene>
    <name evidence="1" type="ORF">Micbo1qcDRAFT_168322</name>
</gene>
<organism evidence="1 2">
    <name type="scientific">Microdochium bolleyi</name>
    <dbReference type="NCBI Taxonomy" id="196109"/>
    <lineage>
        <taxon>Eukaryota</taxon>
        <taxon>Fungi</taxon>
        <taxon>Dikarya</taxon>
        <taxon>Ascomycota</taxon>
        <taxon>Pezizomycotina</taxon>
        <taxon>Sordariomycetes</taxon>
        <taxon>Xylariomycetidae</taxon>
        <taxon>Xylariales</taxon>
        <taxon>Microdochiaceae</taxon>
        <taxon>Microdochium</taxon>
    </lineage>
</organism>
<reference evidence="2" key="1">
    <citation type="submission" date="2016-02" db="EMBL/GenBank/DDBJ databases">
        <title>Draft genome sequence of Microdochium bolleyi, a fungal endophyte of beachgrass.</title>
        <authorList>
            <consortium name="DOE Joint Genome Institute"/>
            <person name="David A.S."/>
            <person name="May G."/>
            <person name="Haridas S."/>
            <person name="Lim J."/>
            <person name="Wang M."/>
            <person name="Labutti K."/>
            <person name="Lipzen A."/>
            <person name="Barry K."/>
            <person name="Grigoriev I.V."/>
        </authorList>
    </citation>
    <scope>NUCLEOTIDE SEQUENCE [LARGE SCALE GENOMIC DNA]</scope>
    <source>
        <strain evidence="2">J235TASD1</strain>
    </source>
</reference>
<dbReference type="Proteomes" id="UP000070501">
    <property type="component" value="Unassembled WGS sequence"/>
</dbReference>
<protein>
    <recommendedName>
        <fullName evidence="3">Globin family profile domain-containing protein</fullName>
    </recommendedName>
</protein>
<evidence type="ECO:0008006" key="3">
    <source>
        <dbReference type="Google" id="ProtNLM"/>
    </source>
</evidence>
<accession>A0A136INS1</accession>
<proteinExistence type="predicted"/>
<evidence type="ECO:0000313" key="2">
    <source>
        <dbReference type="Proteomes" id="UP000070501"/>
    </source>
</evidence>
<evidence type="ECO:0000313" key="1">
    <source>
        <dbReference type="EMBL" id="KXJ86518.1"/>
    </source>
</evidence>
<sequence>MGHGAAMAVLREIEEKGKGKTWQETHLASEMVLYHAFSELSQFEPEAHDEVTRWHVVFAQLVEEQRLAEEQVL</sequence>
<name>A0A136INS1_9PEZI</name>
<dbReference type="InParanoid" id="A0A136INS1"/>
<dbReference type="AlphaFoldDB" id="A0A136INS1"/>
<dbReference type="EMBL" id="KQ964267">
    <property type="protein sequence ID" value="KXJ86518.1"/>
    <property type="molecule type" value="Genomic_DNA"/>
</dbReference>